<protein>
    <submittedName>
        <fullName evidence="3">Uncharacterized protein</fullName>
    </submittedName>
</protein>
<sequence length="436" mass="45720">MTESPNWALRAWRAFRDWRRGRPFWAGVFLIISGILILLPPFMSFRLGDMIISIRMLGGVSALLIGVLMFVCALGLWLRPQFRFAAGVVAVLLSLVALVTTNLGGFLVGSLMGIVGGSLATAWTDRPKVRRRDRRPTAPTAAPQETALLVEPRSPEEAVAQESREVEAHQPHRPADTATRPGFPALSAIGALAGLLVCGLIAVANQGPAAQAAPTPVSSASVSSASSGKAAPSSSVPASGTTPTSSLSVAPSAAPTGQAPVSATSGPSAPSTPETGSAPTTQPSPRDAVAPPQGRAWTLNSSKLLMTWLTWRGTTDVEVNGKQVTVQKFTASRLDIDNLVQTGFLPDGHTVVTTAAAGSTSTIEPAPGDTITLYTQRLQGKLLGLFDTVIDKDHNPPLMIKNVPMIIPVFFTDVTVINTDLTAGTLHIVRPRITVS</sequence>
<feature type="compositionally biased region" description="Low complexity" evidence="1">
    <location>
        <begin position="137"/>
        <end position="147"/>
    </location>
</feature>
<accession>A0A5B2X9H5</accession>
<reference evidence="3 4" key="2">
    <citation type="submission" date="2019-09" db="EMBL/GenBank/DDBJ databases">
        <authorList>
            <person name="Jin C."/>
        </authorList>
    </citation>
    <scope>NUCLEOTIDE SEQUENCE [LARGE SCALE GENOMIC DNA]</scope>
    <source>
        <strain evidence="3 4">AN110305</strain>
    </source>
</reference>
<evidence type="ECO:0000313" key="3">
    <source>
        <dbReference type="EMBL" id="KAA2259502.1"/>
    </source>
</evidence>
<feature type="compositionally biased region" description="Low complexity" evidence="1">
    <location>
        <begin position="259"/>
        <end position="281"/>
    </location>
</feature>
<dbReference type="OrthoDB" id="2374834at2"/>
<keyword evidence="2" id="KW-0472">Membrane</keyword>
<gene>
    <name evidence="3" type="ORF">F0L68_21485</name>
</gene>
<feature type="transmembrane region" description="Helical" evidence="2">
    <location>
        <begin position="23"/>
        <end position="42"/>
    </location>
</feature>
<organism evidence="3 4">
    <name type="scientific">Solihabitans fulvus</name>
    <dbReference type="NCBI Taxonomy" id="1892852"/>
    <lineage>
        <taxon>Bacteria</taxon>
        <taxon>Bacillati</taxon>
        <taxon>Actinomycetota</taxon>
        <taxon>Actinomycetes</taxon>
        <taxon>Pseudonocardiales</taxon>
        <taxon>Pseudonocardiaceae</taxon>
        <taxon>Solihabitans</taxon>
    </lineage>
</organism>
<feature type="compositionally biased region" description="Low complexity" evidence="1">
    <location>
        <begin position="211"/>
        <end position="246"/>
    </location>
</feature>
<proteinExistence type="predicted"/>
<feature type="transmembrane region" description="Helical" evidence="2">
    <location>
        <begin position="183"/>
        <end position="204"/>
    </location>
</feature>
<dbReference type="InterPro" id="IPR046096">
    <property type="entry name" value="DUF6114"/>
</dbReference>
<keyword evidence="2" id="KW-1133">Transmembrane helix</keyword>
<comment type="caution">
    <text evidence="3">The sequence shown here is derived from an EMBL/GenBank/DDBJ whole genome shotgun (WGS) entry which is preliminary data.</text>
</comment>
<reference evidence="3 4" key="1">
    <citation type="submission" date="2019-09" db="EMBL/GenBank/DDBJ databases">
        <title>Goodfellowia gen. nov., a new genus of the Pseudonocardineae related to Actinoalloteichus, containing Goodfellowia coeruleoviolacea gen. nov., comb. nov. gen. nov., comb. nov.</title>
        <authorList>
            <person name="Labeda D."/>
        </authorList>
    </citation>
    <scope>NUCLEOTIDE SEQUENCE [LARGE SCALE GENOMIC DNA]</scope>
    <source>
        <strain evidence="3 4">AN110305</strain>
    </source>
</reference>
<evidence type="ECO:0000256" key="1">
    <source>
        <dbReference type="SAM" id="MobiDB-lite"/>
    </source>
</evidence>
<keyword evidence="4" id="KW-1185">Reference proteome</keyword>
<dbReference type="AlphaFoldDB" id="A0A5B2X9H5"/>
<feature type="transmembrane region" description="Helical" evidence="2">
    <location>
        <begin position="84"/>
        <end position="100"/>
    </location>
</feature>
<evidence type="ECO:0000256" key="2">
    <source>
        <dbReference type="SAM" id="Phobius"/>
    </source>
</evidence>
<feature type="transmembrane region" description="Helical" evidence="2">
    <location>
        <begin position="106"/>
        <end position="124"/>
    </location>
</feature>
<evidence type="ECO:0000313" key="4">
    <source>
        <dbReference type="Proteomes" id="UP000323454"/>
    </source>
</evidence>
<dbReference type="EMBL" id="VUOB01000038">
    <property type="protein sequence ID" value="KAA2259502.1"/>
    <property type="molecule type" value="Genomic_DNA"/>
</dbReference>
<name>A0A5B2X9H5_9PSEU</name>
<dbReference type="RefSeq" id="WP_149851415.1">
    <property type="nucleotide sequence ID" value="NZ_VUOB01000038.1"/>
</dbReference>
<dbReference type="Pfam" id="PF19609">
    <property type="entry name" value="DUF6114"/>
    <property type="match status" value="1"/>
</dbReference>
<dbReference type="Proteomes" id="UP000323454">
    <property type="component" value="Unassembled WGS sequence"/>
</dbReference>
<feature type="transmembrane region" description="Helical" evidence="2">
    <location>
        <begin position="54"/>
        <end position="77"/>
    </location>
</feature>
<keyword evidence="2" id="KW-0812">Transmembrane</keyword>
<feature type="region of interest" description="Disordered" evidence="1">
    <location>
        <begin position="211"/>
        <end position="294"/>
    </location>
</feature>
<feature type="region of interest" description="Disordered" evidence="1">
    <location>
        <begin position="127"/>
        <end position="180"/>
    </location>
</feature>
<feature type="compositionally biased region" description="Basic and acidic residues" evidence="1">
    <location>
        <begin position="162"/>
        <end position="175"/>
    </location>
</feature>